<dbReference type="GO" id="GO:0003677">
    <property type="term" value="F:DNA binding"/>
    <property type="evidence" value="ECO:0007669"/>
    <property type="project" value="UniProtKB-KW"/>
</dbReference>
<protein>
    <submittedName>
        <fullName evidence="1">DNA-binding transcriptional regulator Cro</fullName>
    </submittedName>
</protein>
<dbReference type="PATRIC" id="fig|1409923.3.peg.3680"/>
<evidence type="ECO:0000313" key="2">
    <source>
        <dbReference type="Proteomes" id="UP000036122"/>
    </source>
</evidence>
<sequence length="70" mass="8173">MTRTEALELLNCKKLYQLAEKLELTTSAIAQWGDEEDIPDYREYEIRELAAGRVPKRLQKSKQNLVHVNN</sequence>
<dbReference type="EMBL" id="JPHZ01000031">
    <property type="protein sequence ID" value="KLT85067.1"/>
    <property type="molecule type" value="Genomic_DNA"/>
</dbReference>
<name>A0A0J0ZRW3_ACIBA</name>
<dbReference type="AlphaFoldDB" id="A0A0J0ZRW3"/>
<keyword evidence="1" id="KW-0238">DNA-binding</keyword>
<organism evidence="1 2">
    <name type="scientific">Acinetobacter baumannii MRSN 3527</name>
    <dbReference type="NCBI Taxonomy" id="1409923"/>
    <lineage>
        <taxon>Bacteria</taxon>
        <taxon>Pseudomonadati</taxon>
        <taxon>Pseudomonadota</taxon>
        <taxon>Gammaproteobacteria</taxon>
        <taxon>Moraxellales</taxon>
        <taxon>Moraxellaceae</taxon>
        <taxon>Acinetobacter</taxon>
        <taxon>Acinetobacter calcoaceticus/baumannii complex</taxon>
    </lineage>
</organism>
<dbReference type="InterPro" id="IPR010982">
    <property type="entry name" value="Lambda_DNA-bd_dom_sf"/>
</dbReference>
<dbReference type="Gene3D" id="1.10.260.40">
    <property type="entry name" value="lambda repressor-like DNA-binding domains"/>
    <property type="match status" value="1"/>
</dbReference>
<comment type="caution">
    <text evidence="1">The sequence shown here is derived from an EMBL/GenBank/DDBJ whole genome shotgun (WGS) entry which is preliminary data.</text>
</comment>
<dbReference type="SUPFAM" id="SSF47413">
    <property type="entry name" value="lambda repressor-like DNA-binding domains"/>
    <property type="match status" value="1"/>
</dbReference>
<proteinExistence type="predicted"/>
<evidence type="ECO:0000313" key="1">
    <source>
        <dbReference type="EMBL" id="KLT85067.1"/>
    </source>
</evidence>
<reference evidence="1 2" key="1">
    <citation type="submission" date="2014-07" db="EMBL/GenBank/DDBJ databases">
        <authorList>
            <person name="Harkins D.M."/>
            <person name="Lesho E."/>
            <person name="Waterman P.E."/>
            <person name="Chan A."/>
            <person name="Fouts D.E."/>
        </authorList>
    </citation>
    <scope>NUCLEOTIDE SEQUENCE [LARGE SCALE GENOMIC DNA]</scope>
    <source>
        <strain evidence="1 2">MRSN 3527</strain>
    </source>
</reference>
<dbReference type="Proteomes" id="UP000036122">
    <property type="component" value="Unassembled WGS sequence"/>
</dbReference>
<gene>
    <name evidence="1" type="ORF">T630_2903</name>
</gene>
<accession>A0A0J0ZRW3</accession>
<dbReference type="RefSeq" id="WP_000198661.1">
    <property type="nucleotide sequence ID" value="NZ_JPHZ01000031.1"/>
</dbReference>